<dbReference type="Proteomes" id="UP001341840">
    <property type="component" value="Unassembled WGS sequence"/>
</dbReference>
<name>A0ABU6XT13_9FABA</name>
<reference evidence="2 3" key="1">
    <citation type="journal article" date="2023" name="Plants (Basel)">
        <title>Bridging the Gap: Combining Genomics and Transcriptomics Approaches to Understand Stylosanthes scabra, an Orphan Legume from the Brazilian Caatinga.</title>
        <authorList>
            <person name="Ferreira-Neto J.R.C."/>
            <person name="da Silva M.D."/>
            <person name="Binneck E."/>
            <person name="de Melo N.F."/>
            <person name="da Silva R.H."/>
            <person name="de Melo A.L.T.M."/>
            <person name="Pandolfi V."/>
            <person name="Bustamante F.O."/>
            <person name="Brasileiro-Vidal A.C."/>
            <person name="Benko-Iseppon A.M."/>
        </authorList>
    </citation>
    <scope>NUCLEOTIDE SEQUENCE [LARGE SCALE GENOMIC DNA]</scope>
    <source>
        <tissue evidence="2">Leaves</tissue>
    </source>
</reference>
<evidence type="ECO:0000256" key="1">
    <source>
        <dbReference type="SAM" id="MobiDB-lite"/>
    </source>
</evidence>
<organism evidence="2 3">
    <name type="scientific">Stylosanthes scabra</name>
    <dbReference type="NCBI Taxonomy" id="79078"/>
    <lineage>
        <taxon>Eukaryota</taxon>
        <taxon>Viridiplantae</taxon>
        <taxon>Streptophyta</taxon>
        <taxon>Embryophyta</taxon>
        <taxon>Tracheophyta</taxon>
        <taxon>Spermatophyta</taxon>
        <taxon>Magnoliopsida</taxon>
        <taxon>eudicotyledons</taxon>
        <taxon>Gunneridae</taxon>
        <taxon>Pentapetalae</taxon>
        <taxon>rosids</taxon>
        <taxon>fabids</taxon>
        <taxon>Fabales</taxon>
        <taxon>Fabaceae</taxon>
        <taxon>Papilionoideae</taxon>
        <taxon>50 kb inversion clade</taxon>
        <taxon>dalbergioids sensu lato</taxon>
        <taxon>Dalbergieae</taxon>
        <taxon>Pterocarpus clade</taxon>
        <taxon>Stylosanthes</taxon>
    </lineage>
</organism>
<gene>
    <name evidence="2" type="ORF">PIB30_078648</name>
</gene>
<evidence type="ECO:0000313" key="3">
    <source>
        <dbReference type="Proteomes" id="UP001341840"/>
    </source>
</evidence>
<feature type="compositionally biased region" description="Polar residues" evidence="1">
    <location>
        <begin position="58"/>
        <end position="81"/>
    </location>
</feature>
<proteinExistence type="predicted"/>
<feature type="region of interest" description="Disordered" evidence="1">
    <location>
        <begin position="58"/>
        <end position="88"/>
    </location>
</feature>
<accession>A0ABU6XT13</accession>
<evidence type="ECO:0000313" key="2">
    <source>
        <dbReference type="EMBL" id="MED6199728.1"/>
    </source>
</evidence>
<keyword evidence="3" id="KW-1185">Reference proteome</keyword>
<comment type="caution">
    <text evidence="2">The sequence shown here is derived from an EMBL/GenBank/DDBJ whole genome shotgun (WGS) entry which is preliminary data.</text>
</comment>
<sequence length="194" mass="21552">MLRRWLVEWRDVGGKVRVWLGLAQCRLGVGKPITLPKLTQANLEQARSRLNILKISSQAHTPSSQTSPQVPKLSPLSTQGHGNKDKQSLNFDLEIERTLRKLRKQSKQTHKISSEEVFDEVSDNVTAKEVLEEGCDNMAEAGNQHRTLANVTNPTTASCGSSIVWPTVEANNFELKLALVQLVQQNRFGGSPLC</sequence>
<dbReference type="EMBL" id="JASCZI010212540">
    <property type="protein sequence ID" value="MED6199728.1"/>
    <property type="molecule type" value="Genomic_DNA"/>
</dbReference>
<protein>
    <submittedName>
        <fullName evidence="2">Uncharacterized protein</fullName>
    </submittedName>
</protein>